<evidence type="ECO:0000256" key="3">
    <source>
        <dbReference type="ARBA" id="ARBA00011277"/>
    </source>
</evidence>
<comment type="subunit">
    <text evidence="3">The RNase H2 complex is a heterotrimer composed of the catalytic subunit RNASEH2A and the non-catalytic subunits RNASEH2B and RNASEH2C.</text>
</comment>
<proteinExistence type="inferred from homology"/>
<comment type="function">
    <text evidence="6">Non catalytic subunit of RNase H2, an endonuclease that specifically degrades the RNA of RNA:DNA hybrids. Participates in DNA replication, possibly by mediating the removal of lagging-strand Okazaki fragment RNA primers during DNA replication. Mediates the excision of single ribonucleotides from DNA:RNA duplexes.</text>
</comment>
<dbReference type="Pfam" id="PF17745">
    <property type="entry name" value="Ydr279_N"/>
    <property type="match status" value="1"/>
</dbReference>
<evidence type="ECO:0000256" key="8">
    <source>
        <dbReference type="SAM" id="MobiDB-lite"/>
    </source>
</evidence>
<dbReference type="FunFam" id="1.10.20.120:FF:000002">
    <property type="entry name" value="Ribonuclease H2 subunit B"/>
    <property type="match status" value="1"/>
</dbReference>
<comment type="subcellular location">
    <subcellularLocation>
        <location evidence="1">Nucleus</location>
    </subcellularLocation>
</comment>
<evidence type="ECO:0000313" key="12">
    <source>
        <dbReference type="Proteomes" id="UP000887568"/>
    </source>
</evidence>
<feature type="domain" description="Rnh202 triple barrel" evidence="10">
    <location>
        <begin position="42"/>
        <end position="107"/>
    </location>
</feature>
<feature type="compositionally biased region" description="Basic and acidic residues" evidence="8">
    <location>
        <begin position="1"/>
        <end position="17"/>
    </location>
</feature>
<feature type="region of interest" description="Disordered" evidence="8">
    <location>
        <begin position="253"/>
        <end position="307"/>
    </location>
</feature>
<dbReference type="PANTHER" id="PTHR13383">
    <property type="entry name" value="RIBONUCLEASE H2 SUBUNIT B"/>
    <property type="match status" value="1"/>
</dbReference>
<reference evidence="11" key="1">
    <citation type="submission" date="2022-11" db="UniProtKB">
        <authorList>
            <consortium name="EnsemblMetazoa"/>
        </authorList>
    </citation>
    <scope>IDENTIFICATION</scope>
</reference>
<dbReference type="Pfam" id="PF09468">
    <property type="entry name" value="RNase_H2-Ydr279"/>
    <property type="match status" value="1"/>
</dbReference>
<keyword evidence="5" id="KW-0539">Nucleus</keyword>
<keyword evidence="12" id="KW-1185">Reference proteome</keyword>
<dbReference type="InterPro" id="IPR040456">
    <property type="entry name" value="RNase_H2_suB"/>
</dbReference>
<dbReference type="CDD" id="cd09270">
    <property type="entry name" value="RNase_H2-B"/>
    <property type="match status" value="1"/>
</dbReference>
<dbReference type="InterPro" id="IPR019024">
    <property type="entry name" value="RNase_H2_suB_wHTH"/>
</dbReference>
<dbReference type="GO" id="GO:0032299">
    <property type="term" value="C:ribonuclease H2 complex"/>
    <property type="evidence" value="ECO:0007669"/>
    <property type="project" value="InterPro"/>
</dbReference>
<evidence type="ECO:0000256" key="6">
    <source>
        <dbReference type="ARBA" id="ARBA00024778"/>
    </source>
</evidence>
<dbReference type="GO" id="GO:0005654">
    <property type="term" value="C:nucleoplasm"/>
    <property type="evidence" value="ECO:0007669"/>
    <property type="project" value="TreeGrafter"/>
</dbReference>
<organism evidence="11 12">
    <name type="scientific">Patiria miniata</name>
    <name type="common">Bat star</name>
    <name type="synonym">Asterina miniata</name>
    <dbReference type="NCBI Taxonomy" id="46514"/>
    <lineage>
        <taxon>Eukaryota</taxon>
        <taxon>Metazoa</taxon>
        <taxon>Echinodermata</taxon>
        <taxon>Eleutherozoa</taxon>
        <taxon>Asterozoa</taxon>
        <taxon>Asteroidea</taxon>
        <taxon>Valvatacea</taxon>
        <taxon>Valvatida</taxon>
        <taxon>Asterinidae</taxon>
        <taxon>Patiria</taxon>
    </lineage>
</organism>
<dbReference type="OrthoDB" id="29098at2759"/>
<dbReference type="Gene3D" id="2.20.25.530">
    <property type="match status" value="1"/>
</dbReference>
<evidence type="ECO:0000256" key="4">
    <source>
        <dbReference type="ARBA" id="ARBA00019062"/>
    </source>
</evidence>
<evidence type="ECO:0000259" key="10">
    <source>
        <dbReference type="Pfam" id="PF17745"/>
    </source>
</evidence>
<name>A0A913ZGR7_PATMI</name>
<evidence type="ECO:0000256" key="5">
    <source>
        <dbReference type="ARBA" id="ARBA00023242"/>
    </source>
</evidence>
<dbReference type="RefSeq" id="XP_038050978.1">
    <property type="nucleotide sequence ID" value="XM_038195050.1"/>
</dbReference>
<dbReference type="CTD" id="79621"/>
<evidence type="ECO:0000256" key="7">
    <source>
        <dbReference type="ARBA" id="ARBA00033464"/>
    </source>
</evidence>
<dbReference type="AlphaFoldDB" id="A0A913ZGR7"/>
<dbReference type="Proteomes" id="UP000887568">
    <property type="component" value="Unplaced"/>
</dbReference>
<comment type="similarity">
    <text evidence="2">Belongs to the RNase H2 subunit B family.</text>
</comment>
<protein>
    <recommendedName>
        <fullName evidence="4">Ribonuclease H2 subunit B</fullName>
    </recommendedName>
    <alternativeName>
        <fullName evidence="7">Ribonuclease HI subunit B</fullName>
    </alternativeName>
</protein>
<dbReference type="Gene3D" id="1.10.20.120">
    <property type="match status" value="1"/>
</dbReference>
<accession>A0A913ZGR7</accession>
<feature type="region of interest" description="Disordered" evidence="8">
    <location>
        <begin position="1"/>
        <end position="30"/>
    </location>
</feature>
<dbReference type="PANTHER" id="PTHR13383:SF11">
    <property type="entry name" value="RIBONUCLEASE H2 SUBUNIT B"/>
    <property type="match status" value="1"/>
</dbReference>
<dbReference type="InterPro" id="IPR041195">
    <property type="entry name" value="Rnh202_N"/>
</dbReference>
<dbReference type="GO" id="GO:0006401">
    <property type="term" value="P:RNA catabolic process"/>
    <property type="evidence" value="ECO:0007669"/>
    <property type="project" value="TreeGrafter"/>
</dbReference>
<evidence type="ECO:0000256" key="2">
    <source>
        <dbReference type="ARBA" id="ARBA00009823"/>
    </source>
</evidence>
<evidence type="ECO:0000256" key="1">
    <source>
        <dbReference type="ARBA" id="ARBA00004123"/>
    </source>
</evidence>
<sequence>MRLRDRGTTTSRNEDSSQKMTKHNKKDQSQWVFVAPKNVVSDSNSEEQDVAFVKLKHPKTEKSAMFMFSSDGSTVLELLSFKEKHRSWFIDESVQEDGSLMMATPIDPLFLILPYLVKAEKSGKYITLDQILDDADYPQCHRLARCSGASHLHCISSVRGASDVQAYRYDSDKALDWLKAKVERLAEKLEEKNVHVISGAHSATFVRSSKGNDATKEDYLRYAAGMLSDYITSDHSKQLFSHLGIKAVAEKKAAETDTASEPPSKKARLSTANGEPEEDYSKNFNGNSTEKPKPKLTAAQRALSKVDKTGMKSIASFFGKPKKSNSTK</sequence>
<dbReference type="OMA" id="AQWVLIA"/>
<dbReference type="GeneID" id="119724130"/>
<evidence type="ECO:0000313" key="11">
    <source>
        <dbReference type="EnsemblMetazoa" id="XP_038050978.1"/>
    </source>
</evidence>
<feature type="domain" description="Ribonuclease H2 subunit B wHTH" evidence="9">
    <location>
        <begin position="110"/>
        <end position="239"/>
    </location>
</feature>
<dbReference type="EnsemblMetazoa" id="XM_038195050.1">
    <property type="protein sequence ID" value="XP_038050978.1"/>
    <property type="gene ID" value="LOC119724130"/>
</dbReference>
<evidence type="ECO:0000259" key="9">
    <source>
        <dbReference type="Pfam" id="PF09468"/>
    </source>
</evidence>